<gene>
    <name evidence="3" type="ORF">PS718_00701</name>
</gene>
<dbReference type="InterPro" id="IPR050708">
    <property type="entry name" value="T6SS_VgrG/RHS"/>
</dbReference>
<dbReference type="PANTHER" id="PTHR32305:SF15">
    <property type="entry name" value="PROTEIN RHSA-RELATED"/>
    <property type="match status" value="1"/>
</dbReference>
<evidence type="ECO:0008006" key="5">
    <source>
        <dbReference type="Google" id="ProtNLM"/>
    </source>
</evidence>
<proteinExistence type="predicted"/>
<feature type="transmembrane region" description="Helical" evidence="2">
    <location>
        <begin position="677"/>
        <end position="698"/>
    </location>
</feature>
<keyword evidence="2" id="KW-1133">Transmembrane helix</keyword>
<evidence type="ECO:0000256" key="1">
    <source>
        <dbReference type="SAM" id="MobiDB-lite"/>
    </source>
</evidence>
<keyword evidence="2" id="KW-0472">Membrane</keyword>
<sequence>MSAGMHWRTPLLSVSDGRGLPIRQIEYLRARADDTAIALITRQQHDVAGRRVTQRDPRLSDPNVTTIYDLNGAVLKSDSVDAGWRLNLPGLADEPLQRWDQRGSHWRTRFDNQLRVVALEENGQADVDVFIYADASADAGHNLRGQLIEQKDLSGGLRLSSHALLGQPLAETRTFHDGAAFSSRRIFNALGATLEQTDAGGHRQQSHYGLTGQLRQANLLIKGAEEWQTLLFDVQYNAAGQIVEQRAGNEVRSRWTYDPANGRLHTQTCQKGTAPPLQSFEYFYDRVGNITRIEDHAFQPVYFANQLIDGHRDFAYDSLYRLISASGYDDGPLTDVPGLPQPTDPKNRLNYSQTYTYDSGGNLTELRHVRAGANYTRQMRIDPQSNRGVRWQPGDPEPDFDKLFDRHGNLLALQPGQPLQWNVRDELQSVILIPRDGTGDDAEHYRYSQGVRVFKRHETFTGSAEHFHQVRYLPGVEIRTKDSGEELHVISLGNVRCLHWAKKPPPGIANNQLRYSLEDHLGSCVLELDQQAQIISHEGYYPFGATAWMAARSVIEVSYKFIRYSGKEMDVSGLYHYGARYYAPWLQHWISPDPAGSVDGLNLFVMVKNNPITKVDNDGQAAFDINTLNDIVRDVADTASAVNEQVTAFDGPDESDISQATRDSMTFSGFLFSKRSITAFGMGLSLGTAVGAGIGSLVPVIGNAIGGLVGGLLGGAIAIAIRYRNFKKNIHLAQTLQTQEITDVAQNIAGGTQDLANGQIPQVFQDQLSQQFADDDSEIVEKVKQMNLGERSAFRNLLKNGLSLSEAYTALTDQQSKAREAATGQVTAVNETLAAQAGDLIQPGTAQQPARPVAAPRTARKPIPAPRRLQIGSRRGTNRGTLSVTGEESSA</sequence>
<dbReference type="Gene3D" id="2.180.10.10">
    <property type="entry name" value="RHS repeat-associated core"/>
    <property type="match status" value="1"/>
</dbReference>
<dbReference type="Proteomes" id="UP000325375">
    <property type="component" value="Unassembled WGS sequence"/>
</dbReference>
<reference evidence="3 4" key="1">
    <citation type="submission" date="2019-09" db="EMBL/GenBank/DDBJ databases">
        <authorList>
            <person name="Chandra G."/>
            <person name="Truman W A."/>
        </authorList>
    </citation>
    <scope>NUCLEOTIDE SEQUENCE [LARGE SCALE GENOMIC DNA]</scope>
    <source>
        <strain evidence="3">PS718</strain>
    </source>
</reference>
<dbReference type="InterPro" id="IPR022385">
    <property type="entry name" value="Rhs_assc_core"/>
</dbReference>
<feature type="transmembrane region" description="Helical" evidence="2">
    <location>
        <begin position="704"/>
        <end position="723"/>
    </location>
</feature>
<feature type="compositionally biased region" description="Low complexity" evidence="1">
    <location>
        <begin position="845"/>
        <end position="857"/>
    </location>
</feature>
<evidence type="ECO:0000313" key="3">
    <source>
        <dbReference type="EMBL" id="VVN75379.1"/>
    </source>
</evidence>
<dbReference type="NCBIfam" id="TIGR03696">
    <property type="entry name" value="Rhs_assc_core"/>
    <property type="match status" value="1"/>
</dbReference>
<dbReference type="PANTHER" id="PTHR32305">
    <property type="match status" value="1"/>
</dbReference>
<dbReference type="AlphaFoldDB" id="A0A5E7AAD7"/>
<accession>A0A5E7AAD7</accession>
<evidence type="ECO:0000313" key="4">
    <source>
        <dbReference type="Proteomes" id="UP000325375"/>
    </source>
</evidence>
<organism evidence="3 4">
    <name type="scientific">Pseudomonas fluorescens</name>
    <dbReference type="NCBI Taxonomy" id="294"/>
    <lineage>
        <taxon>Bacteria</taxon>
        <taxon>Pseudomonadati</taxon>
        <taxon>Pseudomonadota</taxon>
        <taxon>Gammaproteobacteria</taxon>
        <taxon>Pseudomonadales</taxon>
        <taxon>Pseudomonadaceae</taxon>
        <taxon>Pseudomonas</taxon>
    </lineage>
</organism>
<protein>
    <recommendedName>
        <fullName evidence="5">Toxin</fullName>
    </recommendedName>
</protein>
<feature type="region of interest" description="Disordered" evidence="1">
    <location>
        <begin position="839"/>
        <end position="891"/>
    </location>
</feature>
<dbReference type="RefSeq" id="WP_150601684.1">
    <property type="nucleotide sequence ID" value="NZ_CABVHX010000002.1"/>
</dbReference>
<name>A0A5E7AAD7_PSEFL</name>
<keyword evidence="2" id="KW-0812">Transmembrane</keyword>
<feature type="compositionally biased region" description="Polar residues" evidence="1">
    <location>
        <begin position="878"/>
        <end position="891"/>
    </location>
</feature>
<evidence type="ECO:0000256" key="2">
    <source>
        <dbReference type="SAM" id="Phobius"/>
    </source>
</evidence>
<dbReference type="EMBL" id="CABVHX010000002">
    <property type="protein sequence ID" value="VVN75379.1"/>
    <property type="molecule type" value="Genomic_DNA"/>
</dbReference>